<evidence type="ECO:0000256" key="1">
    <source>
        <dbReference type="SAM" id="Coils"/>
    </source>
</evidence>
<evidence type="ECO:0000256" key="2">
    <source>
        <dbReference type="SAM" id="MobiDB-lite"/>
    </source>
</evidence>
<feature type="region of interest" description="Disordered" evidence="2">
    <location>
        <begin position="678"/>
        <end position="697"/>
    </location>
</feature>
<dbReference type="SUPFAM" id="SSF52833">
    <property type="entry name" value="Thioredoxin-like"/>
    <property type="match status" value="1"/>
</dbReference>
<dbReference type="InterPro" id="IPR036249">
    <property type="entry name" value="Thioredoxin-like_sf"/>
</dbReference>
<organism evidence="4">
    <name type="scientific">viral metagenome</name>
    <dbReference type="NCBI Taxonomy" id="1070528"/>
    <lineage>
        <taxon>unclassified sequences</taxon>
        <taxon>metagenomes</taxon>
        <taxon>organismal metagenomes</taxon>
    </lineage>
</organism>
<feature type="domain" description="Thioredoxin" evidence="3">
    <location>
        <begin position="768"/>
        <end position="866"/>
    </location>
</feature>
<evidence type="ECO:0000259" key="3">
    <source>
        <dbReference type="Pfam" id="PF00085"/>
    </source>
</evidence>
<name>A0A6C0F3Z9_9ZZZZ</name>
<dbReference type="CDD" id="cd02947">
    <property type="entry name" value="TRX_family"/>
    <property type="match status" value="1"/>
</dbReference>
<feature type="coiled-coil region" evidence="1">
    <location>
        <begin position="151"/>
        <end position="178"/>
    </location>
</feature>
<dbReference type="InterPro" id="IPR013766">
    <property type="entry name" value="Thioredoxin_domain"/>
</dbReference>
<dbReference type="EMBL" id="MN738742">
    <property type="protein sequence ID" value="QHT36426.1"/>
    <property type="molecule type" value="Genomic_DNA"/>
</dbReference>
<reference evidence="4" key="1">
    <citation type="journal article" date="2020" name="Nature">
        <title>Giant virus diversity and host interactions through global metagenomics.</title>
        <authorList>
            <person name="Schulz F."/>
            <person name="Roux S."/>
            <person name="Paez-Espino D."/>
            <person name="Jungbluth S."/>
            <person name="Walsh D.A."/>
            <person name="Denef V.J."/>
            <person name="McMahon K.D."/>
            <person name="Konstantinidis K.T."/>
            <person name="Eloe-Fadrosh E.A."/>
            <person name="Kyrpides N.C."/>
            <person name="Woyke T."/>
        </authorList>
    </citation>
    <scope>NUCLEOTIDE SEQUENCE</scope>
    <source>
        <strain evidence="4">GVMAG-S-ERX555931-87</strain>
    </source>
</reference>
<dbReference type="Gene3D" id="3.40.30.10">
    <property type="entry name" value="Glutaredoxin"/>
    <property type="match status" value="1"/>
</dbReference>
<dbReference type="Pfam" id="PF00085">
    <property type="entry name" value="Thioredoxin"/>
    <property type="match status" value="1"/>
</dbReference>
<dbReference type="AlphaFoldDB" id="A0A6C0F3Z9"/>
<protein>
    <recommendedName>
        <fullName evidence="3">Thioredoxin domain-containing protein</fullName>
    </recommendedName>
</protein>
<keyword evidence="1" id="KW-0175">Coiled coil</keyword>
<feature type="compositionally biased region" description="Basic residues" evidence="2">
    <location>
        <begin position="684"/>
        <end position="697"/>
    </location>
</feature>
<evidence type="ECO:0000313" key="4">
    <source>
        <dbReference type="EMBL" id="QHT36426.1"/>
    </source>
</evidence>
<sequence>MTINLTCSLDDIRKILGHLGQDYFHDFGATRADKFYVYEIINHPGQTRLDGGSGLDNSEMSILEIEIEKTIDILQRIYPNITINSIFDPSLISSITPYHTVQNPNTTYYTAQYPSNIPIQKPQYSLSDPISSVSGPNQIGGVPYHFKNKWKKEQSIKAEKIKKEIDKEREKKDRELALKFQEEERKSRFSRTNRGIPILPSNFELKCEKWDDSLDHYFTLNNTAYQVNETRKMTVYREITDEIDHEEFINIIDSNGVFYKKKEILELIENKYSTYDPYNHNIFKHYYDQVIKNSTFKNYINRKIRLNQGNVFTGFNQFGAIPSLEPNQKRKVRNFNKNIINYWGRILGVCNADTYERKLKEKLNGTTFKDEKIRELFMLDPGQIIQPYTLPQRKTIQEARASIPTSPPWNNKDSWQDIQKLSNNSCAIKYAHATGLLNDPPLNTQCFPSTTLDGSSGCPIATNQEVFDISINDGDNEYMRFRLQIEAAVDGRGDVFSIHFDIRHPDNKDEVCLSHTYINTLLSNPLYLHMYRAQTGFYTDQGHLLFDNTGRNGITLGLIVKLFCLILVTNPGLNPWENNGFTANKELFASIFFLKECGDLFQELFACKKSITDDHHIYLTNDVPSALRYLLFMSLFQNSNGWGGYLHNSNKGIDMIIGMFNNRAAAAAAAAAPAPAVGRGGGTLRRKERTKRKTKKKLINKMKQNRDSKNENYICYTGIGAKGNGIHTEEEFLKVMKGREYYFGSSPSQKKKAKEKNKKLNNLEAWLEFSGAVKGKCKPSLLYYSKDNCKECKKFNPIWKQLEKDFKNEINTDHIQEKHHSKFILEKYNIKKLPALIFIPLKDLKEDGPIYHFKGKKTRKNIDKFIRINMTQN</sequence>
<accession>A0A6C0F3Z9</accession>
<proteinExistence type="predicted"/>